<evidence type="ECO:0000313" key="6">
    <source>
        <dbReference type="EMBL" id="KHJ33954.1"/>
    </source>
</evidence>
<dbReference type="AlphaFoldDB" id="A0A0B1PBC3"/>
<sequence>MSTKRKSLPKLGQPMVKQSAKVLGTSALDESKSVVSNGESIFWTNSDNIQNINSISSDISVEENDSDEAGISQNLIAEGDTTMLDANSTAGDLIQGITESPSEPTFGDLIRANFPETIEVAGTFDTVDSLAKSDPIASIKPPSGASLGSVLSQALRTNDIALLETCFHTSDTNTIRATIQRLESCLAAKLLQKLAERLHKRPGIAGKLMVWVQWTLVAHGGYLAAQKGLVKSLAELTKVMDERSQGLQSILLLKGKLDMIEAQIEMRRNLQSHRRRMDEDEDDDSNSIIYVEGQGSDGIEAKEASKNFVDENLNDTISEKSDMSNEMPTINGLASDSEDEELDSSDDNSLIDEEARDSNSDFLPYYHT</sequence>
<feature type="compositionally biased region" description="Acidic residues" evidence="4">
    <location>
        <begin position="336"/>
        <end position="355"/>
    </location>
</feature>
<gene>
    <name evidence="6" type="ORF">EV44_g1879</name>
</gene>
<proteinExistence type="inferred from homology"/>
<feature type="region of interest" description="Disordered" evidence="4">
    <location>
        <begin position="271"/>
        <end position="294"/>
    </location>
</feature>
<dbReference type="EMBL" id="JNVN01001133">
    <property type="protein sequence ID" value="KHJ33954.1"/>
    <property type="molecule type" value="Genomic_DNA"/>
</dbReference>
<comment type="subcellular location">
    <subcellularLocation>
        <location evidence="1">Nucleus</location>
    </subcellularLocation>
</comment>
<dbReference type="GO" id="GO:0000462">
    <property type="term" value="P:maturation of SSU-rRNA from tricistronic rRNA transcript (SSU-rRNA, 5.8S rRNA, LSU-rRNA)"/>
    <property type="evidence" value="ECO:0007669"/>
    <property type="project" value="TreeGrafter"/>
</dbReference>
<dbReference type="PANTHER" id="PTHR44267:SF1">
    <property type="entry name" value="WD REPEAT-CONTAINING PROTEIN 43"/>
    <property type="match status" value="1"/>
</dbReference>
<feature type="compositionally biased region" description="Polar residues" evidence="4">
    <location>
        <begin position="324"/>
        <end position="334"/>
    </location>
</feature>
<dbReference type="InterPro" id="IPR007148">
    <property type="entry name" value="SSU_processome_Utp12"/>
</dbReference>
<organism evidence="6 7">
    <name type="scientific">Uncinula necator</name>
    <name type="common">Grape powdery mildew</name>
    <dbReference type="NCBI Taxonomy" id="52586"/>
    <lineage>
        <taxon>Eukaryota</taxon>
        <taxon>Fungi</taxon>
        <taxon>Dikarya</taxon>
        <taxon>Ascomycota</taxon>
        <taxon>Pezizomycotina</taxon>
        <taxon>Leotiomycetes</taxon>
        <taxon>Erysiphales</taxon>
        <taxon>Erysiphaceae</taxon>
        <taxon>Erysiphe</taxon>
    </lineage>
</organism>
<comment type="similarity">
    <text evidence="3">Belongs to the UTP5 family.</text>
</comment>
<feature type="domain" description="Small-subunit processome Utp12" evidence="5">
    <location>
        <begin position="158"/>
        <end position="261"/>
    </location>
</feature>
<reference evidence="6 7" key="1">
    <citation type="journal article" date="2014" name="BMC Genomics">
        <title>Adaptive genomic structural variation in the grape powdery mildew pathogen, Erysiphe necator.</title>
        <authorList>
            <person name="Jones L."/>
            <person name="Riaz S."/>
            <person name="Morales-Cruz A."/>
            <person name="Amrine K.C."/>
            <person name="McGuire B."/>
            <person name="Gubler W.D."/>
            <person name="Walker M.A."/>
            <person name="Cantu D."/>
        </authorList>
    </citation>
    <scope>NUCLEOTIDE SEQUENCE [LARGE SCALE GENOMIC DNA]</scope>
    <source>
        <strain evidence="7">c</strain>
    </source>
</reference>
<evidence type="ECO:0000256" key="2">
    <source>
        <dbReference type="ARBA" id="ARBA00023242"/>
    </source>
</evidence>
<dbReference type="Pfam" id="PF04003">
    <property type="entry name" value="Utp12"/>
    <property type="match status" value="1"/>
</dbReference>
<evidence type="ECO:0000313" key="7">
    <source>
        <dbReference type="Proteomes" id="UP000030854"/>
    </source>
</evidence>
<comment type="caution">
    <text evidence="6">The sequence shown here is derived from an EMBL/GenBank/DDBJ whole genome shotgun (WGS) entry which is preliminary data.</text>
</comment>
<dbReference type="HOGENOM" id="CLU_038849_0_0_1"/>
<dbReference type="PANTHER" id="PTHR44267">
    <property type="entry name" value="WD REPEAT-CONTAINING PROTEIN 43"/>
    <property type="match status" value="1"/>
</dbReference>
<keyword evidence="7" id="KW-1185">Reference proteome</keyword>
<dbReference type="STRING" id="52586.A0A0B1PBC3"/>
<protein>
    <submittedName>
        <fullName evidence="6">Putative u3 small nucleolar rna-associated protein 5 protein</fullName>
    </submittedName>
</protein>
<dbReference type="Proteomes" id="UP000030854">
    <property type="component" value="Unassembled WGS sequence"/>
</dbReference>
<dbReference type="GO" id="GO:0005730">
    <property type="term" value="C:nucleolus"/>
    <property type="evidence" value="ECO:0007669"/>
    <property type="project" value="TreeGrafter"/>
</dbReference>
<dbReference type="OMA" id="ITHQEME"/>
<accession>A0A0B1PBC3</accession>
<evidence type="ECO:0000256" key="1">
    <source>
        <dbReference type="ARBA" id="ARBA00004123"/>
    </source>
</evidence>
<evidence type="ECO:0000256" key="3">
    <source>
        <dbReference type="ARBA" id="ARBA00038335"/>
    </source>
</evidence>
<dbReference type="InterPro" id="IPR052414">
    <property type="entry name" value="U3_snoRNA-assoc_WDR"/>
</dbReference>
<feature type="region of interest" description="Disordered" evidence="4">
    <location>
        <begin position="317"/>
        <end position="368"/>
    </location>
</feature>
<name>A0A0B1PBC3_UNCNE</name>
<evidence type="ECO:0000256" key="4">
    <source>
        <dbReference type="SAM" id="MobiDB-lite"/>
    </source>
</evidence>
<evidence type="ECO:0000259" key="5">
    <source>
        <dbReference type="Pfam" id="PF04003"/>
    </source>
</evidence>
<keyword evidence="2" id="KW-0539">Nucleus</keyword>